<name>A0ABU6ARX9_9NOCA</name>
<comment type="caution">
    <text evidence="3">The sequence shown here is derived from an EMBL/GenBank/DDBJ whole genome shotgun (WGS) entry which is preliminary data.</text>
</comment>
<feature type="region of interest" description="Disordered" evidence="1">
    <location>
        <begin position="1"/>
        <end position="49"/>
    </location>
</feature>
<feature type="domain" description="DUF5753" evidence="2">
    <location>
        <begin position="125"/>
        <end position="244"/>
    </location>
</feature>
<dbReference type="InterPro" id="IPR043917">
    <property type="entry name" value="DUF5753"/>
</dbReference>
<evidence type="ECO:0000313" key="3">
    <source>
        <dbReference type="EMBL" id="MEB3510227.1"/>
    </source>
</evidence>
<sequence>MAANGESRRADHAVSGAPDAGRVDIPAEIRDAKWQKPWTPSSDPAQWRPEGRKTAFHNIFRNIPVSGCGYSTEGSKQYGGERCARRYSAARGRHSRDRGRSTPQPRPLPAQDEAGSGTVHRSGGAGHHAVLLLDEAATRRVVGGPRVMSVQLRHLADLPPNVRVQVLPFGAGYPLGTSTGPFTILDFAADDDGRVLEPPVVYVQSYTGDIYLERPSTVRRYRTAIEVVKRVALDVPSSKRLLRQAAKEFDCVRGSIRSALVQEHS</sequence>
<evidence type="ECO:0000256" key="1">
    <source>
        <dbReference type="SAM" id="MobiDB-lite"/>
    </source>
</evidence>
<feature type="region of interest" description="Disordered" evidence="1">
    <location>
        <begin position="70"/>
        <end position="125"/>
    </location>
</feature>
<gene>
    <name evidence="3" type="ORF">U3653_09375</name>
</gene>
<dbReference type="RefSeq" id="WP_323124071.1">
    <property type="nucleotide sequence ID" value="NZ_JAYESH010000003.1"/>
</dbReference>
<feature type="compositionally biased region" description="Basic and acidic residues" evidence="1">
    <location>
        <begin position="21"/>
        <end position="34"/>
    </location>
</feature>
<dbReference type="Pfam" id="PF19054">
    <property type="entry name" value="DUF5753"/>
    <property type="match status" value="1"/>
</dbReference>
<protein>
    <submittedName>
        <fullName evidence="3">DUF5753 domain-containing protein</fullName>
    </submittedName>
</protein>
<organism evidence="3 4">
    <name type="scientific">Nocardia implantans</name>
    <dbReference type="NCBI Taxonomy" id="3108168"/>
    <lineage>
        <taxon>Bacteria</taxon>
        <taxon>Bacillati</taxon>
        <taxon>Actinomycetota</taxon>
        <taxon>Actinomycetes</taxon>
        <taxon>Mycobacteriales</taxon>
        <taxon>Nocardiaceae</taxon>
        <taxon>Nocardia</taxon>
    </lineage>
</organism>
<proteinExistence type="predicted"/>
<dbReference type="Proteomes" id="UP001348098">
    <property type="component" value="Unassembled WGS sequence"/>
</dbReference>
<accession>A0ABU6ARX9</accession>
<feature type="compositionally biased region" description="Basic and acidic residues" evidence="1">
    <location>
        <begin position="1"/>
        <end position="12"/>
    </location>
</feature>
<keyword evidence="4" id="KW-1185">Reference proteome</keyword>
<evidence type="ECO:0000259" key="2">
    <source>
        <dbReference type="Pfam" id="PF19054"/>
    </source>
</evidence>
<evidence type="ECO:0000313" key="4">
    <source>
        <dbReference type="Proteomes" id="UP001348098"/>
    </source>
</evidence>
<dbReference type="EMBL" id="JAYKYQ010000003">
    <property type="protein sequence ID" value="MEB3510227.1"/>
    <property type="molecule type" value="Genomic_DNA"/>
</dbReference>
<reference evidence="3 4" key="1">
    <citation type="submission" date="2023-12" db="EMBL/GenBank/DDBJ databases">
        <title>novel species in genus Nocarida.</title>
        <authorList>
            <person name="Li Z."/>
        </authorList>
    </citation>
    <scope>NUCLEOTIDE SEQUENCE [LARGE SCALE GENOMIC DNA]</scope>
    <source>
        <strain evidence="3 4">CDC186</strain>
    </source>
</reference>